<sequence>MPRIRGPLLVLLSATLPYPSGAPHAQALFGGVDAGMNVEQLLASVPGAVVPEPAQSLYRGDLERVRIEGLQLGGHGFTGHAYYRDGALSQLTLGLARRDLPPDEALAAYDAVLAELVAHHGPPSRSEDFLDDPQAPEREARWQAPGQDVTLLYIGNSDGKGGYLSLLNVVFKPVPTNGEAR</sequence>
<dbReference type="AlphaFoldDB" id="A0A0R0DPM6"/>
<dbReference type="PATRIC" id="fig|659018.3.peg.2083"/>
<proteinExistence type="predicted"/>
<dbReference type="Proteomes" id="UP000050940">
    <property type="component" value="Unassembled WGS sequence"/>
</dbReference>
<name>A0A0R0DPM6_9GAMM</name>
<gene>
    <name evidence="1" type="ORF">ABB34_10290</name>
</gene>
<dbReference type="RefSeq" id="WP_057641234.1">
    <property type="nucleotide sequence ID" value="NZ_LDJP01000059.1"/>
</dbReference>
<dbReference type="EMBL" id="LDJP01000059">
    <property type="protein sequence ID" value="KRG83997.1"/>
    <property type="molecule type" value="Genomic_DNA"/>
</dbReference>
<organism evidence="1 2">
    <name type="scientific">Stenotrophomonas daejeonensis</name>
    <dbReference type="NCBI Taxonomy" id="659018"/>
    <lineage>
        <taxon>Bacteria</taxon>
        <taxon>Pseudomonadati</taxon>
        <taxon>Pseudomonadota</taxon>
        <taxon>Gammaproteobacteria</taxon>
        <taxon>Lysobacterales</taxon>
        <taxon>Lysobacteraceae</taxon>
        <taxon>Stenotrophomonas</taxon>
    </lineage>
</organism>
<comment type="caution">
    <text evidence="1">The sequence shown here is derived from an EMBL/GenBank/DDBJ whole genome shotgun (WGS) entry which is preliminary data.</text>
</comment>
<dbReference type="STRING" id="659018.ABB34_10290"/>
<evidence type="ECO:0000313" key="1">
    <source>
        <dbReference type="EMBL" id="KRG83997.1"/>
    </source>
</evidence>
<keyword evidence="2" id="KW-1185">Reference proteome</keyword>
<protein>
    <submittedName>
        <fullName evidence="1">Uncharacterized protein</fullName>
    </submittedName>
</protein>
<reference evidence="1 2" key="1">
    <citation type="submission" date="2015-05" db="EMBL/GenBank/DDBJ databases">
        <title>Genome sequencing and analysis of members of genus Stenotrophomonas.</title>
        <authorList>
            <person name="Patil P.P."/>
            <person name="Midha S."/>
            <person name="Patil P.B."/>
        </authorList>
    </citation>
    <scope>NUCLEOTIDE SEQUENCE [LARGE SCALE GENOMIC DNA]</scope>
    <source>
        <strain evidence="1 2">JCM 16244</strain>
    </source>
</reference>
<accession>A0A0R0DPM6</accession>
<evidence type="ECO:0000313" key="2">
    <source>
        <dbReference type="Proteomes" id="UP000050940"/>
    </source>
</evidence>
<dbReference type="OrthoDB" id="9844292at2"/>